<protein>
    <submittedName>
        <fullName evidence="1">Uncharacterized protein</fullName>
    </submittedName>
</protein>
<evidence type="ECO:0000313" key="2">
    <source>
        <dbReference type="Proteomes" id="UP000288429"/>
    </source>
</evidence>
<dbReference type="Proteomes" id="UP000288429">
    <property type="component" value="Unassembled WGS sequence"/>
</dbReference>
<evidence type="ECO:0000313" key="1">
    <source>
        <dbReference type="EMBL" id="RSM18540.1"/>
    </source>
</evidence>
<dbReference type="InterPro" id="IPR036404">
    <property type="entry name" value="Jacalin-like_lectin_dom_sf"/>
</dbReference>
<name>A0A428UWC7_9HYPO</name>
<dbReference type="SUPFAM" id="SSF51101">
    <property type="entry name" value="Mannose-binding lectins"/>
    <property type="match status" value="1"/>
</dbReference>
<comment type="caution">
    <text evidence="1">The sequence shown here is derived from an EMBL/GenBank/DDBJ whole genome shotgun (WGS) entry which is preliminary data.</text>
</comment>
<reference evidence="1 2" key="1">
    <citation type="submission" date="2017-06" db="EMBL/GenBank/DDBJ databases">
        <title>Cmopartive genomic analysis of Ambrosia Fusariam Clade fungi.</title>
        <authorList>
            <person name="Stajich J.E."/>
            <person name="Carrillo J."/>
            <person name="Kijimoto T."/>
            <person name="Eskalen A."/>
            <person name="O'Donnell K."/>
            <person name="Kasson M."/>
        </authorList>
    </citation>
    <scope>NUCLEOTIDE SEQUENCE [LARGE SCALE GENOMIC DNA]</scope>
    <source>
        <strain evidence="1 2">NRRL 20438</strain>
    </source>
</reference>
<organism evidence="1 2">
    <name type="scientific">Fusarium ambrosium</name>
    <dbReference type="NCBI Taxonomy" id="131363"/>
    <lineage>
        <taxon>Eukaryota</taxon>
        <taxon>Fungi</taxon>
        <taxon>Dikarya</taxon>
        <taxon>Ascomycota</taxon>
        <taxon>Pezizomycotina</taxon>
        <taxon>Sordariomycetes</taxon>
        <taxon>Hypocreomycetidae</taxon>
        <taxon>Hypocreales</taxon>
        <taxon>Nectriaceae</taxon>
        <taxon>Fusarium</taxon>
        <taxon>Fusarium solani species complex</taxon>
    </lineage>
</organism>
<dbReference type="AlphaFoldDB" id="A0A428UWC7"/>
<proteinExistence type="predicted"/>
<keyword evidence="2" id="KW-1185">Reference proteome</keyword>
<sequence length="603" mass="69067">MGEMVVAAVDGWLTPAYAYKESARYYEDKHLLLQGCRADCAHMDGDEGQVPCYHVACRKYSSWPTTEVLRTAEYTYEPTMAEDQRRVARTRLLLGRRLQQVYQQLPAEVCFMIAGELVREFAAMATAHFWRAPRYDGRVSILVQLARDIRAQYTYLDGVRYVELLNSLPDAEGDLVHDAATSSTIDTIHVLEDHIGVRQILFSNPERSQKLESLLSTPVRGAWWSNIPLTNTDDRFYAVSDGVKLRCIENGIRLPIPEAYSRVMWSRPIYPAHEPVLRYWDLNTWEIDDESHYEHLFVQNTFTRRRFRTVSFDCNDPAVTGYSICFMSGIRGIYAHRGEDLEMYHDVDMYSRDGVWMHMPVDPNERITAIWVRCANNTSHSGLMFQTNKGRQVMFGYRVDSQHRLDEEHLWTALPGVSASPFRLYSKLSYRGVDQIAIQPSETLAEDTPPQMKPWPELPFLAPPWQHYSALSLKNVARITPCRRKIHFPTGTFWVITGITVQYANGRRACAGEFRMDCVGESIWVDHTSSLELGFVVGKDNEAGVWLAKVDTTRSDDEPVIWKSVPWEGTLQWWLDGEGGCEIYHLDGAGHLSSVQDDGIERG</sequence>
<dbReference type="EMBL" id="NIZV01000021">
    <property type="protein sequence ID" value="RSM18540.1"/>
    <property type="molecule type" value="Genomic_DNA"/>
</dbReference>
<accession>A0A428UWC7</accession>
<gene>
    <name evidence="1" type="ORF">CDV31_002676</name>
</gene>